<comment type="similarity">
    <text evidence="2">Belongs to the major facilitator superfamily. TCR/Tet family.</text>
</comment>
<dbReference type="Gene3D" id="1.20.1720.10">
    <property type="entry name" value="Multidrug resistance protein D"/>
    <property type="match status" value="1"/>
</dbReference>
<protein>
    <submittedName>
        <fullName evidence="10">MFS transporter</fullName>
    </submittedName>
</protein>
<dbReference type="CDD" id="cd17325">
    <property type="entry name" value="MFS_MdtG_SLC18_like"/>
    <property type="match status" value="1"/>
</dbReference>
<feature type="transmembrane region" description="Helical" evidence="8">
    <location>
        <begin position="142"/>
        <end position="164"/>
    </location>
</feature>
<evidence type="ECO:0000256" key="7">
    <source>
        <dbReference type="ARBA" id="ARBA00023136"/>
    </source>
</evidence>
<keyword evidence="6 8" id="KW-1133">Transmembrane helix</keyword>
<evidence type="ECO:0000256" key="4">
    <source>
        <dbReference type="ARBA" id="ARBA00022475"/>
    </source>
</evidence>
<evidence type="ECO:0000256" key="6">
    <source>
        <dbReference type="ARBA" id="ARBA00022989"/>
    </source>
</evidence>
<evidence type="ECO:0000313" key="11">
    <source>
        <dbReference type="Proteomes" id="UP001382727"/>
    </source>
</evidence>
<dbReference type="EMBL" id="CP144913">
    <property type="protein sequence ID" value="WXB76159.1"/>
    <property type="molecule type" value="Genomic_DNA"/>
</dbReference>
<dbReference type="Pfam" id="PF07690">
    <property type="entry name" value="MFS_1"/>
    <property type="match status" value="1"/>
</dbReference>
<name>A0ABZ2MGH9_9MICO</name>
<dbReference type="InterPro" id="IPR050171">
    <property type="entry name" value="MFS_Transporters"/>
</dbReference>
<reference evidence="10 11" key="1">
    <citation type="submission" date="2024-02" db="EMBL/GenBank/DDBJ databases">
        <title>Janibacter sp. nov., isolated from gut of marine sandworm.</title>
        <authorList>
            <person name="Kim B."/>
            <person name="Jun M.O."/>
            <person name="Shin N.-R."/>
        </authorList>
    </citation>
    <scope>NUCLEOTIDE SEQUENCE [LARGE SCALE GENOMIC DNA]</scope>
    <source>
        <strain evidence="10 11">A1S7</strain>
    </source>
</reference>
<dbReference type="InterPro" id="IPR036259">
    <property type="entry name" value="MFS_trans_sf"/>
</dbReference>
<dbReference type="InterPro" id="IPR011701">
    <property type="entry name" value="MFS"/>
</dbReference>
<feature type="transmembrane region" description="Helical" evidence="8">
    <location>
        <begin position="18"/>
        <end position="39"/>
    </location>
</feature>
<gene>
    <name evidence="10" type="ORF">V1351_14625</name>
</gene>
<comment type="subcellular location">
    <subcellularLocation>
        <location evidence="1">Cell membrane</location>
        <topology evidence="1">Multi-pass membrane protein</topology>
    </subcellularLocation>
</comment>
<feature type="transmembrane region" description="Helical" evidence="8">
    <location>
        <begin position="170"/>
        <end position="190"/>
    </location>
</feature>
<feature type="transmembrane region" description="Helical" evidence="8">
    <location>
        <begin position="108"/>
        <end position="130"/>
    </location>
</feature>
<dbReference type="PROSITE" id="PS50850">
    <property type="entry name" value="MFS"/>
    <property type="match status" value="1"/>
</dbReference>
<feature type="transmembrane region" description="Helical" evidence="8">
    <location>
        <begin position="283"/>
        <end position="314"/>
    </location>
</feature>
<feature type="transmembrane region" description="Helical" evidence="8">
    <location>
        <begin position="371"/>
        <end position="390"/>
    </location>
</feature>
<accession>A0ABZ2MGH9</accession>
<evidence type="ECO:0000256" key="5">
    <source>
        <dbReference type="ARBA" id="ARBA00022692"/>
    </source>
</evidence>
<evidence type="ECO:0000256" key="3">
    <source>
        <dbReference type="ARBA" id="ARBA00022448"/>
    </source>
</evidence>
<feature type="domain" description="Major facilitator superfamily (MFS) profile" evidence="9">
    <location>
        <begin position="17"/>
        <end position="397"/>
    </location>
</feature>
<dbReference type="InterPro" id="IPR020846">
    <property type="entry name" value="MFS_dom"/>
</dbReference>
<keyword evidence="3" id="KW-0813">Transport</keyword>
<sequence>MTTRAATVQERPPIPREILVLVAAAFVIAVGFGLISPVLPQFAKSFDVTVAAATVIVSAFAFFRLVFAPAGGVLVTRLGERPVYLTGLVIVALSTGASAFAQTYWQLLIFRSLGGIGSTMFTVSAMALLVRMAPPVIRGKVSSLYGSAFLIGGVIGPVIGGLLGEFGMRVPFVVYGIALLIAAVFVGVMLRGAHMRPDPTKAELPPMSVREARHNSAYRAAMVSAFANGWTNFGVRVAVLPLFAVAVVGETWAAGVALAVGAGATALTLQVSGRLADSVGRRLPVMAGLGLSGAGMGVMGLSGGLVLILVLSVVVGAGAGLLNPAQQASVADVVGNDRSGGKVLAGFQMCQDAGGIGGPIIVGLVADHAGWHWAFALSGVISALAIIPWLRAQETLIIHRG</sequence>
<dbReference type="PANTHER" id="PTHR23517">
    <property type="entry name" value="RESISTANCE PROTEIN MDTM, PUTATIVE-RELATED-RELATED"/>
    <property type="match status" value="1"/>
</dbReference>
<dbReference type="Proteomes" id="UP001382727">
    <property type="component" value="Chromosome"/>
</dbReference>
<dbReference type="PROSITE" id="PS00216">
    <property type="entry name" value="SUGAR_TRANSPORT_1"/>
    <property type="match status" value="1"/>
</dbReference>
<evidence type="ECO:0000259" key="9">
    <source>
        <dbReference type="PROSITE" id="PS50850"/>
    </source>
</evidence>
<evidence type="ECO:0000256" key="1">
    <source>
        <dbReference type="ARBA" id="ARBA00004651"/>
    </source>
</evidence>
<proteinExistence type="inferred from homology"/>
<keyword evidence="11" id="KW-1185">Reference proteome</keyword>
<evidence type="ECO:0000256" key="8">
    <source>
        <dbReference type="SAM" id="Phobius"/>
    </source>
</evidence>
<keyword evidence="4" id="KW-1003">Cell membrane</keyword>
<evidence type="ECO:0000256" key="2">
    <source>
        <dbReference type="ARBA" id="ARBA00007520"/>
    </source>
</evidence>
<dbReference type="Gene3D" id="1.20.1250.20">
    <property type="entry name" value="MFS general substrate transporter like domains"/>
    <property type="match status" value="1"/>
</dbReference>
<keyword evidence="5 8" id="KW-0812">Transmembrane</keyword>
<dbReference type="InterPro" id="IPR001958">
    <property type="entry name" value="Tet-R_TetA/multi-R_MdtG-like"/>
</dbReference>
<dbReference type="RefSeq" id="WP_338748926.1">
    <property type="nucleotide sequence ID" value="NZ_CP144913.1"/>
</dbReference>
<dbReference type="InterPro" id="IPR005829">
    <property type="entry name" value="Sugar_transporter_CS"/>
</dbReference>
<feature type="transmembrane region" description="Helical" evidence="8">
    <location>
        <begin position="83"/>
        <end position="102"/>
    </location>
</feature>
<evidence type="ECO:0000313" key="10">
    <source>
        <dbReference type="EMBL" id="WXB76159.1"/>
    </source>
</evidence>
<keyword evidence="7 8" id="KW-0472">Membrane</keyword>
<dbReference type="SUPFAM" id="SSF103473">
    <property type="entry name" value="MFS general substrate transporter"/>
    <property type="match status" value="1"/>
</dbReference>
<dbReference type="PRINTS" id="PR01035">
    <property type="entry name" value="TCRTETA"/>
</dbReference>
<feature type="transmembrane region" description="Helical" evidence="8">
    <location>
        <begin position="51"/>
        <end position="76"/>
    </location>
</feature>
<organism evidence="10 11">
    <name type="scientific">Janibacter alittae</name>
    <dbReference type="NCBI Taxonomy" id="3115209"/>
    <lineage>
        <taxon>Bacteria</taxon>
        <taxon>Bacillati</taxon>
        <taxon>Actinomycetota</taxon>
        <taxon>Actinomycetes</taxon>
        <taxon>Micrococcales</taxon>
        <taxon>Intrasporangiaceae</taxon>
        <taxon>Janibacter</taxon>
    </lineage>
</organism>